<feature type="region of interest" description="Disordered" evidence="1">
    <location>
        <begin position="1"/>
        <end position="43"/>
    </location>
</feature>
<keyword evidence="2" id="KW-0812">Transmembrane</keyword>
<evidence type="ECO:0000256" key="2">
    <source>
        <dbReference type="SAM" id="Phobius"/>
    </source>
</evidence>
<feature type="transmembrane region" description="Helical" evidence="2">
    <location>
        <begin position="115"/>
        <end position="136"/>
    </location>
</feature>
<accession>A0ABQ7TL66</accession>
<feature type="compositionally biased region" description="Acidic residues" evidence="1">
    <location>
        <begin position="1"/>
        <end position="14"/>
    </location>
</feature>
<reference evidence="3 4" key="1">
    <citation type="journal article" date="2022" name="Gigascience">
        <title>A chromosome-level genome assembly and annotation of the desert horned lizard, Phrynosoma platyrhinos, provides insight into chromosomal rearrangements among reptiles.</title>
        <authorList>
            <person name="Koochekian N."/>
            <person name="Ascanio A."/>
            <person name="Farleigh K."/>
            <person name="Card D.C."/>
            <person name="Schield D.R."/>
            <person name="Castoe T.A."/>
            <person name="Jezkova T."/>
        </authorList>
    </citation>
    <scope>NUCLEOTIDE SEQUENCE [LARGE SCALE GENOMIC DNA]</scope>
    <source>
        <strain evidence="3">NK-2021</strain>
    </source>
</reference>
<sequence>MEETSSSSTEEEEGSPSCHPTSPQQGSVNKLNKLPEMSGVGETSDMLSEVTLDNACKTLSDKCEANPDTRPRNIIVTIGATVPTGFEVHQLRSVDNLFVVVQEFKDYQFKETKGYIHWGDFVMLVYHIHAMLFLMIKTSICRNQHITITE</sequence>
<keyword evidence="2" id="KW-1133">Transmembrane helix</keyword>
<proteinExistence type="predicted"/>
<dbReference type="Proteomes" id="UP000826234">
    <property type="component" value="Unassembled WGS sequence"/>
</dbReference>
<comment type="caution">
    <text evidence="3">The sequence shown here is derived from an EMBL/GenBank/DDBJ whole genome shotgun (WGS) entry which is preliminary data.</text>
</comment>
<gene>
    <name evidence="3" type="ORF">JD844_012945</name>
</gene>
<keyword evidence="4" id="KW-1185">Reference proteome</keyword>
<evidence type="ECO:0000313" key="4">
    <source>
        <dbReference type="Proteomes" id="UP000826234"/>
    </source>
</evidence>
<protein>
    <submittedName>
        <fullName evidence="3">Uncharacterized protein</fullName>
    </submittedName>
</protein>
<evidence type="ECO:0000256" key="1">
    <source>
        <dbReference type="SAM" id="MobiDB-lite"/>
    </source>
</evidence>
<organism evidence="3 4">
    <name type="scientific">Phrynosoma platyrhinos</name>
    <name type="common">Desert horned lizard</name>
    <dbReference type="NCBI Taxonomy" id="52577"/>
    <lineage>
        <taxon>Eukaryota</taxon>
        <taxon>Metazoa</taxon>
        <taxon>Chordata</taxon>
        <taxon>Craniata</taxon>
        <taxon>Vertebrata</taxon>
        <taxon>Euteleostomi</taxon>
        <taxon>Lepidosauria</taxon>
        <taxon>Squamata</taxon>
        <taxon>Bifurcata</taxon>
        <taxon>Unidentata</taxon>
        <taxon>Episquamata</taxon>
        <taxon>Toxicofera</taxon>
        <taxon>Iguania</taxon>
        <taxon>Phrynosomatidae</taxon>
        <taxon>Phrynosomatinae</taxon>
        <taxon>Phrynosoma</taxon>
    </lineage>
</organism>
<evidence type="ECO:0000313" key="3">
    <source>
        <dbReference type="EMBL" id="KAH0630212.1"/>
    </source>
</evidence>
<name>A0ABQ7TL66_PHRPL</name>
<feature type="compositionally biased region" description="Polar residues" evidence="1">
    <location>
        <begin position="18"/>
        <end position="30"/>
    </location>
</feature>
<keyword evidence="2" id="KW-0472">Membrane</keyword>
<dbReference type="EMBL" id="JAIPUX010000439">
    <property type="protein sequence ID" value="KAH0630212.1"/>
    <property type="molecule type" value="Genomic_DNA"/>
</dbReference>